<dbReference type="AlphaFoldDB" id="A0A1V8YAA9"/>
<sequence length="148" mass="16696">MIDMTKKIYVMGAAVAILGGMLALGKNNSFAEEVEDKNAVSSQEEMTTETETAESTLGNWEMGTETHEESIKDEKEYFQKKYGYENKFYTLDSDDLMISDVDGKDNLKEEFNPVTGILRITDLDTGEVEEQDHYEDIKPIEGATPVFE</sequence>
<organism evidence="2 3">
    <name type="scientific">Enterococcus villorum</name>
    <dbReference type="NCBI Taxonomy" id="112904"/>
    <lineage>
        <taxon>Bacteria</taxon>
        <taxon>Bacillati</taxon>
        <taxon>Bacillota</taxon>
        <taxon>Bacilli</taxon>
        <taxon>Lactobacillales</taxon>
        <taxon>Enterococcaceae</taxon>
        <taxon>Enterococcus</taxon>
    </lineage>
</organism>
<name>A0A1V8YAA9_9ENTE</name>
<evidence type="ECO:0000313" key="3">
    <source>
        <dbReference type="Proteomes" id="UP000192477"/>
    </source>
</evidence>
<evidence type="ECO:0000313" key="2">
    <source>
        <dbReference type="EMBL" id="OQO69530.1"/>
    </source>
</evidence>
<dbReference type="Proteomes" id="UP000192477">
    <property type="component" value="Unassembled WGS sequence"/>
</dbReference>
<comment type="caution">
    <text evidence="2">The sequence shown here is derived from an EMBL/GenBank/DDBJ whole genome shotgun (WGS) entry which is preliminary data.</text>
</comment>
<dbReference type="EMBL" id="MJEA01000010">
    <property type="protein sequence ID" value="OQO69530.1"/>
    <property type="molecule type" value="Genomic_DNA"/>
</dbReference>
<proteinExistence type="predicted"/>
<dbReference type="RefSeq" id="WP_081184214.1">
    <property type="nucleotide sequence ID" value="NZ_MJEA01000010.1"/>
</dbReference>
<evidence type="ECO:0000256" key="1">
    <source>
        <dbReference type="SAM" id="MobiDB-lite"/>
    </source>
</evidence>
<protein>
    <submittedName>
        <fullName evidence="2">Uncharacterized protein</fullName>
    </submittedName>
</protein>
<gene>
    <name evidence="2" type="ORF">BH747_09665</name>
</gene>
<feature type="region of interest" description="Disordered" evidence="1">
    <location>
        <begin position="37"/>
        <end position="72"/>
    </location>
</feature>
<reference evidence="2 3" key="1">
    <citation type="journal article" date="2017" name="BMC Microbiol.">
        <title>Comparative genomics of Enterococcus spp. isolated from bovine feces.</title>
        <authorList>
            <person name="Beukers A.G."/>
            <person name="Zaheer R."/>
            <person name="Goji N."/>
            <person name="Amoako K.K."/>
            <person name="Chaves A.V."/>
            <person name="Ward M.P."/>
            <person name="McAllister T.A."/>
        </authorList>
    </citation>
    <scope>NUCLEOTIDE SEQUENCE [LARGE SCALE GENOMIC DNA]</scope>
    <source>
        <strain evidence="2 3">F1129D 143</strain>
    </source>
</reference>
<accession>A0A1V8YAA9</accession>